<evidence type="ECO:0000313" key="12">
    <source>
        <dbReference type="Proteomes" id="UP000518315"/>
    </source>
</evidence>
<dbReference type="OrthoDB" id="9813056at2"/>
<proteinExistence type="inferred from homology"/>
<dbReference type="AlphaFoldDB" id="A0A3R9BK45"/>
<dbReference type="PANTHER" id="PTHR30537:SF5">
    <property type="entry name" value="HTH-TYPE TRANSCRIPTIONAL ACTIVATOR TTDR-RELATED"/>
    <property type="match status" value="1"/>
</dbReference>
<keyword evidence="12" id="KW-1185">Reference proteome</keyword>
<evidence type="ECO:0000256" key="5">
    <source>
        <dbReference type="ARBA" id="ARBA00054626"/>
    </source>
</evidence>
<dbReference type="EMBL" id="RJJT01000041">
    <property type="protein sequence ID" value="RSB59922.1"/>
    <property type="molecule type" value="Genomic_DNA"/>
</dbReference>
<dbReference type="InterPro" id="IPR005119">
    <property type="entry name" value="LysR_subst-bd"/>
</dbReference>
<keyword evidence="2" id="KW-0805">Transcription regulation</keyword>
<evidence type="ECO:0000313" key="11">
    <source>
        <dbReference type="Proteomes" id="UP000277279"/>
    </source>
</evidence>
<dbReference type="SUPFAM" id="SSF46785">
    <property type="entry name" value="Winged helix' DNA-binding domain"/>
    <property type="match status" value="1"/>
</dbReference>
<dbReference type="InterPro" id="IPR036388">
    <property type="entry name" value="WH-like_DNA-bd_sf"/>
</dbReference>
<dbReference type="CDD" id="cd08422">
    <property type="entry name" value="PBP2_CrgA_like"/>
    <property type="match status" value="1"/>
</dbReference>
<evidence type="ECO:0000256" key="2">
    <source>
        <dbReference type="ARBA" id="ARBA00023015"/>
    </source>
</evidence>
<evidence type="ECO:0000256" key="4">
    <source>
        <dbReference type="ARBA" id="ARBA00023163"/>
    </source>
</evidence>
<protein>
    <recommendedName>
        <fullName evidence="6">HTH-type transcriptional regulator TtuA</fullName>
    </recommendedName>
    <alternativeName>
        <fullName evidence="7">Tartrate utilization transcriptional regulator</fullName>
    </alternativeName>
</protein>
<evidence type="ECO:0000256" key="7">
    <source>
        <dbReference type="ARBA" id="ARBA00083243"/>
    </source>
</evidence>
<dbReference type="PROSITE" id="PS50931">
    <property type="entry name" value="HTH_LYSR"/>
    <property type="match status" value="1"/>
</dbReference>
<accession>A0A3R9BK45</accession>
<dbReference type="Pfam" id="PF00126">
    <property type="entry name" value="HTH_1"/>
    <property type="match status" value="1"/>
</dbReference>
<dbReference type="Pfam" id="PF03466">
    <property type="entry name" value="LysR_substrate"/>
    <property type="match status" value="1"/>
</dbReference>
<dbReference type="Gene3D" id="1.10.10.10">
    <property type="entry name" value="Winged helix-like DNA-binding domain superfamily/Winged helix DNA-binding domain"/>
    <property type="match status" value="1"/>
</dbReference>
<evidence type="ECO:0000256" key="6">
    <source>
        <dbReference type="ARBA" id="ARBA00067332"/>
    </source>
</evidence>
<evidence type="ECO:0000256" key="1">
    <source>
        <dbReference type="ARBA" id="ARBA00009437"/>
    </source>
</evidence>
<dbReference type="InterPro" id="IPR058163">
    <property type="entry name" value="LysR-type_TF_proteobact-type"/>
</dbReference>
<comment type="caution">
    <text evidence="10">The sequence shown here is derived from an EMBL/GenBank/DDBJ whole genome shotgun (WGS) entry which is preliminary data.</text>
</comment>
<dbReference type="Proteomes" id="UP000277279">
    <property type="component" value="Unassembled WGS sequence"/>
</dbReference>
<sequence>MAFDSRLLAGVSVLASVVESGSFTRAGEILGLTASGVSRSVSRLEERIGVRLLDRSTRSLRLTNEGARLYELAAPHLSGIEEAAGLAAGAVGQVQGLLRASVNPIFARNVLAPRLPAFAARYPELRLILVQQPDAGDLVAEGVDVAIRFGPQPDSTMSSRLLLETRVLTVASPSYLAAKGRPQRPMDLVTHECIQFVDPQRGRPFEWEFQRSPETVMVKASGRFTFTDVDTMVEACLAGLGIAQVLAFAVGGHLAAGTLVELFPDWPDETFPLYAVRPSRRLPPAKVEAFLAFCEEIAAPRNP</sequence>
<organism evidence="10 11">
    <name type="scientific">Rhizobium pisi</name>
    <dbReference type="NCBI Taxonomy" id="574561"/>
    <lineage>
        <taxon>Bacteria</taxon>
        <taxon>Pseudomonadati</taxon>
        <taxon>Pseudomonadota</taxon>
        <taxon>Alphaproteobacteria</taxon>
        <taxon>Hyphomicrobiales</taxon>
        <taxon>Rhizobiaceae</taxon>
        <taxon>Rhizobium/Agrobacterium group</taxon>
        <taxon>Rhizobium</taxon>
    </lineage>
</organism>
<dbReference type="FunFam" id="1.10.10.10:FF:000001">
    <property type="entry name" value="LysR family transcriptional regulator"/>
    <property type="match status" value="1"/>
</dbReference>
<dbReference type="InterPro" id="IPR036390">
    <property type="entry name" value="WH_DNA-bd_sf"/>
</dbReference>
<evidence type="ECO:0000313" key="10">
    <source>
        <dbReference type="EMBL" id="RSB59922.1"/>
    </source>
</evidence>
<reference evidence="9 12" key="2">
    <citation type="submission" date="2020-08" db="EMBL/GenBank/DDBJ databases">
        <title>Genomic Encyclopedia of Type Strains, Phase III (KMG-III): the genomes of soil and plant-associated and newly described type strains.</title>
        <authorList>
            <person name="Whitman W."/>
        </authorList>
    </citation>
    <scope>NUCLEOTIDE SEQUENCE [LARGE SCALE GENOMIC DNA]</scope>
    <source>
        <strain evidence="9 12">CECT 4113</strain>
    </source>
</reference>
<keyword evidence="3 9" id="KW-0238">DNA-binding</keyword>
<feature type="domain" description="HTH lysR-type" evidence="8">
    <location>
        <begin position="13"/>
        <end position="63"/>
    </location>
</feature>
<dbReference type="Proteomes" id="UP000518315">
    <property type="component" value="Unassembled WGS sequence"/>
</dbReference>
<name>A0A3R9BK45_9HYPH</name>
<evidence type="ECO:0000313" key="9">
    <source>
        <dbReference type="EMBL" id="MBB3138985.1"/>
    </source>
</evidence>
<evidence type="ECO:0000256" key="3">
    <source>
        <dbReference type="ARBA" id="ARBA00023125"/>
    </source>
</evidence>
<evidence type="ECO:0000259" key="8">
    <source>
        <dbReference type="PROSITE" id="PS50931"/>
    </source>
</evidence>
<reference evidence="10 11" key="1">
    <citation type="submission" date="2018-11" db="EMBL/GenBank/DDBJ databases">
        <authorList>
            <person name="Huo Y."/>
        </authorList>
    </citation>
    <scope>NUCLEOTIDE SEQUENCE [LARGE SCALE GENOMIC DNA]</scope>
    <source>
        <strain evidence="10 11">DSM 30132</strain>
    </source>
</reference>
<dbReference type="PANTHER" id="PTHR30537">
    <property type="entry name" value="HTH-TYPE TRANSCRIPTIONAL REGULATOR"/>
    <property type="match status" value="1"/>
</dbReference>
<dbReference type="Gene3D" id="3.40.190.290">
    <property type="match status" value="1"/>
</dbReference>
<gene>
    <name evidence="10" type="ORF">EFD55_32230</name>
    <name evidence="9" type="ORF">FHS26_006765</name>
</gene>
<comment type="function">
    <text evidence="5">Transcriptional regulator of the ttuABCDE tartrate utilization operon.</text>
</comment>
<keyword evidence="4" id="KW-0804">Transcription</keyword>
<dbReference type="RefSeq" id="WP_125851023.1">
    <property type="nucleotide sequence ID" value="NZ_JACHXH010000043.1"/>
</dbReference>
<dbReference type="GO" id="GO:0003700">
    <property type="term" value="F:DNA-binding transcription factor activity"/>
    <property type="evidence" value="ECO:0007669"/>
    <property type="project" value="InterPro"/>
</dbReference>
<comment type="similarity">
    <text evidence="1">Belongs to the LysR transcriptional regulatory family.</text>
</comment>
<dbReference type="SUPFAM" id="SSF53850">
    <property type="entry name" value="Periplasmic binding protein-like II"/>
    <property type="match status" value="1"/>
</dbReference>
<dbReference type="EMBL" id="JACHXH010000043">
    <property type="protein sequence ID" value="MBB3138985.1"/>
    <property type="molecule type" value="Genomic_DNA"/>
</dbReference>
<dbReference type="GO" id="GO:0003677">
    <property type="term" value="F:DNA binding"/>
    <property type="evidence" value="ECO:0007669"/>
    <property type="project" value="UniProtKB-KW"/>
</dbReference>
<dbReference type="InterPro" id="IPR000847">
    <property type="entry name" value="LysR_HTH_N"/>
</dbReference>